<dbReference type="Proteomes" id="UP000050741">
    <property type="component" value="Unassembled WGS sequence"/>
</dbReference>
<evidence type="ECO:0000256" key="8">
    <source>
        <dbReference type="ARBA" id="ARBA00022806"/>
    </source>
</evidence>
<evidence type="ECO:0000256" key="3">
    <source>
        <dbReference type="ARBA" id="ARBA00012552"/>
    </source>
</evidence>
<dbReference type="PROSITE" id="PS00039">
    <property type="entry name" value="DEAD_ATP_HELICASE"/>
    <property type="match status" value="1"/>
</dbReference>
<evidence type="ECO:0000259" key="15">
    <source>
        <dbReference type="PROSITE" id="PS51194"/>
    </source>
</evidence>
<dbReference type="CDD" id="cd18787">
    <property type="entry name" value="SF2_C_DEAD"/>
    <property type="match status" value="1"/>
</dbReference>
<dbReference type="WBParaSite" id="GPLIN_000946600">
    <property type="protein sequence ID" value="GPLIN_000946600"/>
    <property type="gene ID" value="GPLIN_000946600"/>
</dbReference>
<comment type="similarity">
    <text evidence="2">Belongs to the DEAD box helicase family. DDX5/DBP2 subfamily.</text>
</comment>
<evidence type="ECO:0000256" key="12">
    <source>
        <dbReference type="RuleBase" id="RU000492"/>
    </source>
</evidence>
<dbReference type="InterPro" id="IPR027417">
    <property type="entry name" value="P-loop_NTPase"/>
</dbReference>
<dbReference type="GO" id="GO:0003724">
    <property type="term" value="F:RNA helicase activity"/>
    <property type="evidence" value="ECO:0007669"/>
    <property type="project" value="UniProtKB-EC"/>
</dbReference>
<dbReference type="InterPro" id="IPR001650">
    <property type="entry name" value="Helicase_C-like"/>
</dbReference>
<keyword evidence="5" id="KW-0698">rRNA processing</keyword>
<dbReference type="Pfam" id="PF00271">
    <property type="entry name" value="Helicase_C"/>
    <property type="match status" value="1"/>
</dbReference>
<dbReference type="GO" id="GO:0005524">
    <property type="term" value="F:ATP binding"/>
    <property type="evidence" value="ECO:0007669"/>
    <property type="project" value="UniProtKB-KW"/>
</dbReference>
<dbReference type="PROSITE" id="PS51194">
    <property type="entry name" value="HELICASE_CTER"/>
    <property type="match status" value="1"/>
</dbReference>
<dbReference type="SUPFAM" id="SSF52540">
    <property type="entry name" value="P-loop containing nucleoside triphosphate hydrolases"/>
    <property type="match status" value="1"/>
</dbReference>
<evidence type="ECO:0000313" key="17">
    <source>
        <dbReference type="WBParaSite" id="GPLIN_000946600"/>
    </source>
</evidence>
<dbReference type="AlphaFoldDB" id="A0A183C9B8"/>
<accession>A0A183C9B8</accession>
<feature type="compositionally biased region" description="Basic and acidic residues" evidence="13">
    <location>
        <begin position="146"/>
        <end position="169"/>
    </location>
</feature>
<keyword evidence="16" id="KW-1185">Reference proteome</keyword>
<reference evidence="16" key="1">
    <citation type="submission" date="2014-05" db="EMBL/GenBank/DDBJ databases">
        <title>The genome and life-stage specific transcriptomes of Globodera pallida elucidate key aspects of plant parasitism by a cyst nematode.</title>
        <authorList>
            <person name="Cotton J.A."/>
            <person name="Lilley C.J."/>
            <person name="Jones L.M."/>
            <person name="Kikuchi T."/>
            <person name="Reid A.J."/>
            <person name="Thorpe P."/>
            <person name="Tsai I.J."/>
            <person name="Beasley H."/>
            <person name="Blok V."/>
            <person name="Cock P.J.A."/>
            <person name="Van den Akker S.E."/>
            <person name="Holroyd N."/>
            <person name="Hunt M."/>
            <person name="Mantelin S."/>
            <person name="Naghra H."/>
            <person name="Pain A."/>
            <person name="Palomares-Rius J.E."/>
            <person name="Zarowiecki M."/>
            <person name="Berriman M."/>
            <person name="Jones J.T."/>
            <person name="Urwin P.E."/>
        </authorList>
    </citation>
    <scope>NUCLEOTIDE SEQUENCE [LARGE SCALE GENOMIC DNA]</scope>
    <source>
        <strain evidence="16">Lindley</strain>
    </source>
</reference>
<evidence type="ECO:0000256" key="13">
    <source>
        <dbReference type="SAM" id="MobiDB-lite"/>
    </source>
</evidence>
<dbReference type="SMART" id="SM00487">
    <property type="entry name" value="DEXDc"/>
    <property type="match status" value="1"/>
</dbReference>
<comment type="function">
    <text evidence="11">ATP-dependent RNA helicase required for 60S ribosomal subunit synthesis. Involved in efficient pre-rRNA processing, predominantly at site A3, which is necessary for the normal formation of 25S and 5.8S rRNAs.</text>
</comment>
<evidence type="ECO:0000256" key="6">
    <source>
        <dbReference type="ARBA" id="ARBA00022741"/>
    </source>
</evidence>
<evidence type="ECO:0000256" key="10">
    <source>
        <dbReference type="ARBA" id="ARBA00023242"/>
    </source>
</evidence>
<feature type="domain" description="Helicase ATP-binding" evidence="14">
    <location>
        <begin position="269"/>
        <end position="455"/>
    </location>
</feature>
<evidence type="ECO:0000256" key="11">
    <source>
        <dbReference type="ARBA" id="ARBA00037449"/>
    </source>
</evidence>
<feature type="region of interest" description="Disordered" evidence="13">
    <location>
        <begin position="144"/>
        <end position="196"/>
    </location>
</feature>
<dbReference type="InterPro" id="IPR000629">
    <property type="entry name" value="RNA-helicase_DEAD-box_CS"/>
</dbReference>
<dbReference type="Pfam" id="PF00270">
    <property type="entry name" value="DEAD"/>
    <property type="match status" value="1"/>
</dbReference>
<evidence type="ECO:0000256" key="1">
    <source>
        <dbReference type="ARBA" id="ARBA00004604"/>
    </source>
</evidence>
<keyword evidence="8 12" id="KW-0347">Helicase</keyword>
<keyword evidence="9 12" id="KW-0067">ATP-binding</keyword>
<protein>
    <recommendedName>
        <fullName evidence="3">RNA helicase</fullName>
        <ecNumber evidence="3">3.6.4.13</ecNumber>
    </recommendedName>
</protein>
<evidence type="ECO:0000256" key="2">
    <source>
        <dbReference type="ARBA" id="ARBA00009334"/>
    </source>
</evidence>
<comment type="subcellular location">
    <subcellularLocation>
        <location evidence="1">Nucleus</location>
        <location evidence="1">Nucleolus</location>
    </subcellularLocation>
</comment>
<evidence type="ECO:0000313" key="16">
    <source>
        <dbReference type="Proteomes" id="UP000050741"/>
    </source>
</evidence>
<dbReference type="InterPro" id="IPR014001">
    <property type="entry name" value="Helicase_ATP-bd"/>
</dbReference>
<dbReference type="CDD" id="cd00268">
    <property type="entry name" value="DEADc"/>
    <property type="match status" value="1"/>
</dbReference>
<keyword evidence="6 12" id="KW-0547">Nucleotide-binding</keyword>
<evidence type="ECO:0000256" key="7">
    <source>
        <dbReference type="ARBA" id="ARBA00022801"/>
    </source>
</evidence>
<evidence type="ECO:0000256" key="4">
    <source>
        <dbReference type="ARBA" id="ARBA00022517"/>
    </source>
</evidence>
<reference evidence="17" key="2">
    <citation type="submission" date="2016-06" db="UniProtKB">
        <authorList>
            <consortium name="WormBaseParasite"/>
        </authorList>
    </citation>
    <scope>IDENTIFICATION</scope>
</reference>
<evidence type="ECO:0000256" key="9">
    <source>
        <dbReference type="ARBA" id="ARBA00022840"/>
    </source>
</evidence>
<dbReference type="Gene3D" id="3.40.50.300">
    <property type="entry name" value="P-loop containing nucleotide triphosphate hydrolases"/>
    <property type="match status" value="2"/>
</dbReference>
<dbReference type="PANTHER" id="PTHR47958">
    <property type="entry name" value="ATP-DEPENDENT RNA HELICASE DBP3"/>
    <property type="match status" value="1"/>
</dbReference>
<evidence type="ECO:0000259" key="14">
    <source>
        <dbReference type="PROSITE" id="PS51192"/>
    </source>
</evidence>
<keyword evidence="10" id="KW-0539">Nucleus</keyword>
<dbReference type="SMART" id="SM00490">
    <property type="entry name" value="HELICc"/>
    <property type="match status" value="1"/>
</dbReference>
<evidence type="ECO:0000256" key="5">
    <source>
        <dbReference type="ARBA" id="ARBA00022552"/>
    </source>
</evidence>
<dbReference type="PROSITE" id="PS51192">
    <property type="entry name" value="HELICASE_ATP_BIND_1"/>
    <property type="match status" value="1"/>
</dbReference>
<dbReference type="InterPro" id="IPR044742">
    <property type="entry name" value="DEAD/DEAH_RhlB"/>
</dbReference>
<dbReference type="EC" id="3.6.4.13" evidence="3"/>
<keyword evidence="4" id="KW-0690">Ribosome biogenesis</keyword>
<proteinExistence type="inferred from homology"/>
<name>A0A183C9B8_GLOPA</name>
<feature type="domain" description="Helicase C-terminal" evidence="15">
    <location>
        <begin position="483"/>
        <end position="644"/>
    </location>
</feature>
<dbReference type="GO" id="GO:0043186">
    <property type="term" value="C:P granule"/>
    <property type="evidence" value="ECO:0007669"/>
    <property type="project" value="UniProtKB-ARBA"/>
</dbReference>
<dbReference type="GO" id="GO:0003676">
    <property type="term" value="F:nucleic acid binding"/>
    <property type="evidence" value="ECO:0007669"/>
    <property type="project" value="InterPro"/>
</dbReference>
<dbReference type="InterPro" id="IPR011545">
    <property type="entry name" value="DEAD/DEAH_box_helicase_dom"/>
</dbReference>
<organism evidence="16 17">
    <name type="scientific">Globodera pallida</name>
    <name type="common">Potato cyst nematode worm</name>
    <name type="synonym">Heterodera pallida</name>
    <dbReference type="NCBI Taxonomy" id="36090"/>
    <lineage>
        <taxon>Eukaryota</taxon>
        <taxon>Metazoa</taxon>
        <taxon>Ecdysozoa</taxon>
        <taxon>Nematoda</taxon>
        <taxon>Chromadorea</taxon>
        <taxon>Rhabditida</taxon>
        <taxon>Tylenchina</taxon>
        <taxon>Tylenchomorpha</taxon>
        <taxon>Tylenchoidea</taxon>
        <taxon>Heteroderidae</taxon>
        <taxon>Heteroderinae</taxon>
        <taxon>Globodera</taxon>
    </lineage>
</organism>
<dbReference type="GO" id="GO:0016787">
    <property type="term" value="F:hydrolase activity"/>
    <property type="evidence" value="ECO:0007669"/>
    <property type="project" value="UniProtKB-KW"/>
</dbReference>
<keyword evidence="7 12" id="KW-0378">Hydrolase</keyword>
<sequence length="707" mass="78543">MAWRGRGRGGRGVSTKINANEVELGVREGAADSVGIIIDFSDSQPSNVNAPNRGGLNGILRNGIGGLSSSAGLPNNNRPFNNDIGTTAPTKTVSFEASTVFSNRGRGVRGGRGSASFVRTIRAPLLQPSLLLLADVVDLEVQAEQRGAKRRDDFGERTQRRDNFGERTQRGTSANGGGGGGERFQQSGSRPPPHVYKKRNIDDIFAEDIRAKEKYADIRNEDEDPSFAGQHQTFESYQTWADFDLEPKLVENINHCMYVLPRKIQSCTFPLIRDGRDVKAHAETSSGKSAAFLLPIVDRIMKLKKKTEDKFVSKRGCPYAVVLSPLRELAIQLYEQARKLSNECDVSVSLCYGGFARHVNMRNISVDGCDILIGTPGRLCDFFHSKYLMCDNLKVYVLDEADELLDDKFVCDLRSLEAVPNWPKIECRQNLLFSATFPIAVQRWADEWMRRDSLMITVGKITPNKRIRQNFVMVDGSVKKEMLLRLLQLELEQDRTQNPTNPRLRSTMVFVNSRCEAESVANFLTVKGLVATTINGGRDQTLREQAIWDFRTGQFPIIVTTDVCARGHDIKNLDRVINLDLPSETSAEDAYYKYVQRIGRTGRIQMGMATSFFDQNMDMELLKLLVGGMKNLSQAVPPWMQKALDDGFMQGQGSSLSDHNLLSNAGIPPLPTVIPNFDASPTVAVAQEGGNNVVPPEQTPVQIFSAR</sequence>